<reference evidence="1" key="2">
    <citation type="submission" date="2015-11" db="EMBL/GenBank/DDBJ databases">
        <authorList>
            <person name="Zhang Y."/>
            <person name="Guo Z."/>
        </authorList>
    </citation>
    <scope>NUCLEOTIDE SEQUENCE</scope>
</reference>
<evidence type="ECO:0000313" key="2">
    <source>
        <dbReference type="Proteomes" id="UP000017246"/>
    </source>
</evidence>
<name>A0A087VXG7_ECHMU</name>
<accession>A0A087VXG7</accession>
<reference evidence="1" key="1">
    <citation type="journal article" date="2013" name="Nature">
        <title>The genomes of four tapeworm species reveal adaptations to parasitism.</title>
        <authorList>
            <person name="Tsai I.J."/>
            <person name="Zarowiecki M."/>
            <person name="Holroyd N."/>
            <person name="Garciarrubio A."/>
            <person name="Sanchez-Flores A."/>
            <person name="Brooks K.L."/>
            <person name="Tracey A."/>
            <person name="Bobes R.J."/>
            <person name="Fragoso G."/>
            <person name="Sciutto E."/>
            <person name="Aslett M."/>
            <person name="Beasley H."/>
            <person name="Bennett H.M."/>
            <person name="Cai J."/>
            <person name="Camicia F."/>
            <person name="Clark R."/>
            <person name="Cucher M."/>
            <person name="De Silva N."/>
            <person name="Day T.A."/>
            <person name="Deplazes P."/>
            <person name="Estrada K."/>
            <person name="Fernandez C."/>
            <person name="Holland P.W."/>
            <person name="Hou J."/>
            <person name="Hu S."/>
            <person name="Huckvale T."/>
            <person name="Hung S.S."/>
            <person name="Kamenetzky L."/>
            <person name="Keane J.A."/>
            <person name="Kiss F."/>
            <person name="Koziol U."/>
            <person name="Lambert O."/>
            <person name="Liu K."/>
            <person name="Luo X."/>
            <person name="Luo Y."/>
            <person name="Macchiaroli N."/>
            <person name="Nichol S."/>
            <person name="Paps J."/>
            <person name="Parkinson J."/>
            <person name="Pouchkina-Stantcheva N."/>
            <person name="Riddiford N."/>
            <person name="Rosenzvit M."/>
            <person name="Salinas G."/>
            <person name="Wasmuth J.D."/>
            <person name="Zamanian M."/>
            <person name="Zheng Y."/>
            <person name="Cai X."/>
            <person name="Soberon X."/>
            <person name="Olson P.D."/>
            <person name="Laclette J.P."/>
            <person name="Brehm K."/>
            <person name="Berriman M."/>
            <person name="Garciarrubio A."/>
            <person name="Bobes R.J."/>
            <person name="Fragoso G."/>
            <person name="Sanchez-Flores A."/>
            <person name="Estrada K."/>
            <person name="Cevallos M.A."/>
            <person name="Morett E."/>
            <person name="Gonzalez V."/>
            <person name="Portillo T."/>
            <person name="Ochoa-Leyva A."/>
            <person name="Jose M.V."/>
            <person name="Sciutto E."/>
            <person name="Landa A."/>
            <person name="Jimenez L."/>
            <person name="Valdes V."/>
            <person name="Carrero J.C."/>
            <person name="Larralde C."/>
            <person name="Morales-Montor J."/>
            <person name="Limon-Lason J."/>
            <person name="Soberon X."/>
            <person name="Laclette J.P."/>
        </authorList>
    </citation>
    <scope>NUCLEOTIDE SEQUENCE [LARGE SCALE GENOMIC DNA]</scope>
</reference>
<organism evidence="1 2">
    <name type="scientific">Echinococcus multilocularis</name>
    <name type="common">Fox tapeworm</name>
    <dbReference type="NCBI Taxonomy" id="6211"/>
    <lineage>
        <taxon>Eukaryota</taxon>
        <taxon>Metazoa</taxon>
        <taxon>Spiralia</taxon>
        <taxon>Lophotrochozoa</taxon>
        <taxon>Platyhelminthes</taxon>
        <taxon>Cestoda</taxon>
        <taxon>Eucestoda</taxon>
        <taxon>Cyclophyllidea</taxon>
        <taxon>Taeniidae</taxon>
        <taxon>Echinococcus</taxon>
    </lineage>
</organism>
<evidence type="ECO:0000313" key="1">
    <source>
        <dbReference type="EMBL" id="CDI96872.1"/>
    </source>
</evidence>
<keyword evidence="2" id="KW-1185">Reference proteome</keyword>
<dbReference type="AlphaFoldDB" id="A0A087VXG7"/>
<proteinExistence type="predicted"/>
<dbReference type="Proteomes" id="UP000017246">
    <property type="component" value="Unassembled WGS sequence"/>
</dbReference>
<gene>
    <name evidence="1" type="ORF">EmuJ_000059900</name>
</gene>
<sequence>MQERRWSNQGFSVCSHSRFPVGRCAEFVQPECVNRRVVSISEVKACLPLPQERVRIQLQSSDSKRGALRGWDTSIHAPVPGSTLLRCRRGENTLVSLFSPASSTPLVAEMNPPSSPLSSAIILMPMPGVLSSPLLPDAVRSDSNISIFEDRKP</sequence>
<dbReference type="EMBL" id="LN902843">
    <property type="protein sequence ID" value="CDI96872.1"/>
    <property type="molecule type" value="Genomic_DNA"/>
</dbReference>
<protein>
    <submittedName>
        <fullName evidence="1">Uncharacterized protein</fullName>
    </submittedName>
</protein>